<protein>
    <submittedName>
        <fullName evidence="2">Uncharacterized protein</fullName>
    </submittedName>
</protein>
<feature type="region of interest" description="Disordered" evidence="1">
    <location>
        <begin position="1"/>
        <end position="21"/>
    </location>
</feature>
<gene>
    <name evidence="2" type="ORF">FIBSPDRAFT_897142</name>
</gene>
<evidence type="ECO:0000313" key="3">
    <source>
        <dbReference type="Proteomes" id="UP000076532"/>
    </source>
</evidence>
<accession>A0A166CIW5</accession>
<proteinExistence type="predicted"/>
<organism evidence="2 3">
    <name type="scientific">Athelia psychrophila</name>
    <dbReference type="NCBI Taxonomy" id="1759441"/>
    <lineage>
        <taxon>Eukaryota</taxon>
        <taxon>Fungi</taxon>
        <taxon>Dikarya</taxon>
        <taxon>Basidiomycota</taxon>
        <taxon>Agaricomycotina</taxon>
        <taxon>Agaricomycetes</taxon>
        <taxon>Agaricomycetidae</taxon>
        <taxon>Atheliales</taxon>
        <taxon>Atheliaceae</taxon>
        <taxon>Athelia</taxon>
    </lineage>
</organism>
<keyword evidence="3" id="KW-1185">Reference proteome</keyword>
<evidence type="ECO:0000313" key="2">
    <source>
        <dbReference type="EMBL" id="KZP13700.1"/>
    </source>
</evidence>
<reference evidence="2 3" key="1">
    <citation type="journal article" date="2016" name="Mol. Biol. Evol.">
        <title>Comparative Genomics of Early-Diverging Mushroom-Forming Fungi Provides Insights into the Origins of Lignocellulose Decay Capabilities.</title>
        <authorList>
            <person name="Nagy L.G."/>
            <person name="Riley R."/>
            <person name="Tritt A."/>
            <person name="Adam C."/>
            <person name="Daum C."/>
            <person name="Floudas D."/>
            <person name="Sun H."/>
            <person name="Yadav J.S."/>
            <person name="Pangilinan J."/>
            <person name="Larsson K.H."/>
            <person name="Matsuura K."/>
            <person name="Barry K."/>
            <person name="Labutti K."/>
            <person name="Kuo R."/>
            <person name="Ohm R.A."/>
            <person name="Bhattacharya S.S."/>
            <person name="Shirouzu T."/>
            <person name="Yoshinaga Y."/>
            <person name="Martin F.M."/>
            <person name="Grigoriev I.V."/>
            <person name="Hibbett D.S."/>
        </authorList>
    </citation>
    <scope>NUCLEOTIDE SEQUENCE [LARGE SCALE GENOMIC DNA]</scope>
    <source>
        <strain evidence="2 3">CBS 109695</strain>
    </source>
</reference>
<evidence type="ECO:0000256" key="1">
    <source>
        <dbReference type="SAM" id="MobiDB-lite"/>
    </source>
</evidence>
<dbReference type="AlphaFoldDB" id="A0A166CIW5"/>
<sequence length="252" mass="29062">MWFGDEGRTVTSDYGPEPKLHEKDAAHVGPLQPMAPVTQPHQTWFEDEGRTMAPVTQSHQTWFEDADLTVTSGYVTELKLHDRDQLHPHQTWFEDADWTVASGYVTEPKLHDRDQEHGRTVTGDYITEPKKPKGDQEHVLALRQTAPVTPGYQSRFDDEGRTVHQARFNDEDQKVAHDYVTAPEEHRWSNELYETLRVLIQHLRFATKERHISNSISLPEVHWRSGRGGKQSRIPELVSRVEVTMRSPTSQL</sequence>
<name>A0A166CIW5_9AGAM</name>
<dbReference type="EMBL" id="KV417628">
    <property type="protein sequence ID" value="KZP13700.1"/>
    <property type="molecule type" value="Genomic_DNA"/>
</dbReference>
<dbReference type="Proteomes" id="UP000076532">
    <property type="component" value="Unassembled WGS sequence"/>
</dbReference>